<dbReference type="AlphaFoldDB" id="A0A1E5V281"/>
<dbReference type="OrthoDB" id="745875at2759"/>
<dbReference type="Proteomes" id="UP000095767">
    <property type="component" value="Unassembled WGS sequence"/>
</dbReference>
<evidence type="ECO:0000313" key="2">
    <source>
        <dbReference type="Proteomes" id="UP000095767"/>
    </source>
</evidence>
<gene>
    <name evidence="1" type="ORF">BAE44_0019705</name>
</gene>
<reference evidence="1 2" key="1">
    <citation type="submission" date="2016-09" db="EMBL/GenBank/DDBJ databases">
        <title>The draft genome of Dichanthelium oligosanthes: A C3 panicoid grass species.</title>
        <authorList>
            <person name="Studer A.J."/>
            <person name="Schnable J.C."/>
            <person name="Brutnell T.P."/>
        </authorList>
    </citation>
    <scope>NUCLEOTIDE SEQUENCE [LARGE SCALE GENOMIC DNA]</scope>
    <source>
        <strain evidence="2">cv. Kellogg 1175</strain>
        <tissue evidence="1">Leaf</tissue>
    </source>
</reference>
<comment type="caution">
    <text evidence="1">The sequence shown here is derived from an EMBL/GenBank/DDBJ whole genome shotgun (WGS) entry which is preliminary data.</text>
</comment>
<keyword evidence="2" id="KW-1185">Reference proteome</keyword>
<protein>
    <recommendedName>
        <fullName evidence="3">Rx N-terminal domain-containing protein</fullName>
    </recommendedName>
</protein>
<sequence length="188" mass="21601">MKEHNTALDAWLWQLRDAVEKSEDSLEELEYYKLKEGFKAREEQDETWDISKLKGKFINKLIKHAPQNGRLKRLKEAIEGLHKVISGVTSFIDVVKVGTVGPYMDCDHWKIKVGDMVGNVLGVKGEHLKLGGLQEKDLLMLFNKYALCGLDLKYCKKLHSLGKQIEDFQNLQIATDGYKFGKKELMEM</sequence>
<organism evidence="1 2">
    <name type="scientific">Dichanthelium oligosanthes</name>
    <dbReference type="NCBI Taxonomy" id="888268"/>
    <lineage>
        <taxon>Eukaryota</taxon>
        <taxon>Viridiplantae</taxon>
        <taxon>Streptophyta</taxon>
        <taxon>Embryophyta</taxon>
        <taxon>Tracheophyta</taxon>
        <taxon>Spermatophyta</taxon>
        <taxon>Magnoliopsida</taxon>
        <taxon>Liliopsida</taxon>
        <taxon>Poales</taxon>
        <taxon>Poaceae</taxon>
        <taxon>PACMAD clade</taxon>
        <taxon>Panicoideae</taxon>
        <taxon>Panicodae</taxon>
        <taxon>Paniceae</taxon>
        <taxon>Dichantheliinae</taxon>
        <taxon>Dichanthelium</taxon>
    </lineage>
</organism>
<evidence type="ECO:0000313" key="1">
    <source>
        <dbReference type="EMBL" id="OEL19276.1"/>
    </source>
</evidence>
<accession>A0A1E5V281</accession>
<proteinExistence type="predicted"/>
<evidence type="ECO:0008006" key="3">
    <source>
        <dbReference type="Google" id="ProtNLM"/>
    </source>
</evidence>
<dbReference type="EMBL" id="LWDX02054082">
    <property type="protein sequence ID" value="OEL19276.1"/>
    <property type="molecule type" value="Genomic_DNA"/>
</dbReference>
<name>A0A1E5V281_9POAL</name>